<feature type="domain" description="PiggyBac transposable element-derived protein" evidence="1">
    <location>
        <begin position="125"/>
        <end position="184"/>
    </location>
</feature>
<protein>
    <recommendedName>
        <fullName evidence="1">PiggyBac transposable element-derived protein domain-containing protein</fullName>
    </recommendedName>
</protein>
<organism evidence="2 3">
    <name type="scientific">Rhamnusium bicolor</name>
    <dbReference type="NCBI Taxonomy" id="1586634"/>
    <lineage>
        <taxon>Eukaryota</taxon>
        <taxon>Metazoa</taxon>
        <taxon>Ecdysozoa</taxon>
        <taxon>Arthropoda</taxon>
        <taxon>Hexapoda</taxon>
        <taxon>Insecta</taxon>
        <taxon>Pterygota</taxon>
        <taxon>Neoptera</taxon>
        <taxon>Endopterygota</taxon>
        <taxon>Coleoptera</taxon>
        <taxon>Polyphaga</taxon>
        <taxon>Cucujiformia</taxon>
        <taxon>Chrysomeloidea</taxon>
        <taxon>Cerambycidae</taxon>
        <taxon>Lepturinae</taxon>
        <taxon>Rhagiini</taxon>
        <taxon>Rhamnusium</taxon>
    </lineage>
</organism>
<proteinExistence type="predicted"/>
<evidence type="ECO:0000313" key="2">
    <source>
        <dbReference type="EMBL" id="KAJ8932567.1"/>
    </source>
</evidence>
<comment type="caution">
    <text evidence="2">The sequence shown here is derived from an EMBL/GenBank/DDBJ whole genome shotgun (WGS) entry which is preliminary data.</text>
</comment>
<accession>A0AAV8X1L9</accession>
<feature type="domain" description="PiggyBac transposable element-derived protein" evidence="1">
    <location>
        <begin position="185"/>
        <end position="347"/>
    </location>
</feature>
<sequence>MGEYEREQKRLEAMWTDILSDEESDISEFGDVYLSDEYAPSRDSLSANSDSDSDVVVPRKRSKFDLTATDDEASTNAIEDSNNEEDIEIGLDSLTWTPVDGSSLKQFTFTVGIKPDIYEAYINQSPYDVFKLFLTDNIVTYMVQEKNCYTEQCLSKEGLKPRSGIKKWIPTNNIEMERFLSMLLFELLLKMWHFSDNDDMSLESDRLRKFTPLINKLIERFQEVSRPGLKVCIDETMVPFHGRLRFRQFIKNKRHKFGIKLYKLSTEGGYTYNVKVYCSSDTAEEGQASSNVVFSLMNNLLDSGRQLFTDNYYTSVCLGIELLKRNTHLIGTLRSNRKYNPKEVTKKS</sequence>
<gene>
    <name evidence="2" type="ORF">NQ314_014582</name>
</gene>
<dbReference type="InterPro" id="IPR029526">
    <property type="entry name" value="PGBD"/>
</dbReference>
<dbReference type="AlphaFoldDB" id="A0AAV8X1L9"/>
<dbReference type="PANTHER" id="PTHR46599">
    <property type="entry name" value="PIGGYBAC TRANSPOSABLE ELEMENT-DERIVED PROTEIN 4"/>
    <property type="match status" value="1"/>
</dbReference>
<name>A0AAV8X1L9_9CUCU</name>
<keyword evidence="3" id="KW-1185">Reference proteome</keyword>
<dbReference type="Proteomes" id="UP001162156">
    <property type="component" value="Unassembled WGS sequence"/>
</dbReference>
<reference evidence="2" key="1">
    <citation type="journal article" date="2023" name="Insect Mol. Biol.">
        <title>Genome sequencing provides insights into the evolution of gene families encoding plant cell wall-degrading enzymes in longhorned beetles.</title>
        <authorList>
            <person name="Shin N.R."/>
            <person name="Okamura Y."/>
            <person name="Kirsch R."/>
            <person name="Pauchet Y."/>
        </authorList>
    </citation>
    <scope>NUCLEOTIDE SEQUENCE</scope>
    <source>
        <strain evidence="2">RBIC_L_NR</strain>
    </source>
</reference>
<dbReference type="EMBL" id="JANEYF010004012">
    <property type="protein sequence ID" value="KAJ8932567.1"/>
    <property type="molecule type" value="Genomic_DNA"/>
</dbReference>
<evidence type="ECO:0000313" key="3">
    <source>
        <dbReference type="Proteomes" id="UP001162156"/>
    </source>
</evidence>
<dbReference type="Pfam" id="PF13843">
    <property type="entry name" value="DDE_Tnp_1_7"/>
    <property type="match status" value="2"/>
</dbReference>
<evidence type="ECO:0000259" key="1">
    <source>
        <dbReference type="Pfam" id="PF13843"/>
    </source>
</evidence>
<dbReference type="PANTHER" id="PTHR46599:SF3">
    <property type="entry name" value="PIGGYBAC TRANSPOSABLE ELEMENT-DERIVED PROTEIN 4"/>
    <property type="match status" value="1"/>
</dbReference>